<keyword evidence="3" id="KW-0238">DNA-binding</keyword>
<dbReference type="SUPFAM" id="SSF46785">
    <property type="entry name" value="Winged helix' DNA-binding domain"/>
    <property type="match status" value="1"/>
</dbReference>
<dbReference type="EMBL" id="MLCO01000024">
    <property type="protein sequence ID" value="ONG57907.1"/>
    <property type="molecule type" value="Genomic_DNA"/>
</dbReference>
<evidence type="ECO:0000313" key="8">
    <source>
        <dbReference type="Proteomes" id="UP000188879"/>
    </source>
</evidence>
<keyword evidence="2" id="KW-0805">Transcription regulation</keyword>
<evidence type="ECO:0000313" key="7">
    <source>
        <dbReference type="EMBL" id="ONG57907.1"/>
    </source>
</evidence>
<dbReference type="InterPro" id="IPR000847">
    <property type="entry name" value="LysR_HTH_N"/>
</dbReference>
<dbReference type="RefSeq" id="WP_076956062.1">
    <property type="nucleotide sequence ID" value="NZ_MLCO01000024.1"/>
</dbReference>
<dbReference type="InterPro" id="IPR005119">
    <property type="entry name" value="LysR_subst-bd"/>
</dbReference>
<organism evidence="7 8">
    <name type="scientific">Teichococcus deserti</name>
    <dbReference type="NCBI Taxonomy" id="1817963"/>
    <lineage>
        <taxon>Bacteria</taxon>
        <taxon>Pseudomonadati</taxon>
        <taxon>Pseudomonadota</taxon>
        <taxon>Alphaproteobacteria</taxon>
        <taxon>Acetobacterales</taxon>
        <taxon>Roseomonadaceae</taxon>
        <taxon>Roseomonas</taxon>
    </lineage>
</organism>
<dbReference type="PRINTS" id="PR00039">
    <property type="entry name" value="HTHLYSR"/>
</dbReference>
<dbReference type="AlphaFoldDB" id="A0A1V2H6X3"/>
<dbReference type="GO" id="GO:0003700">
    <property type="term" value="F:DNA-binding transcription factor activity"/>
    <property type="evidence" value="ECO:0007669"/>
    <property type="project" value="InterPro"/>
</dbReference>
<dbReference type="OrthoDB" id="9775392at2"/>
<evidence type="ECO:0000256" key="3">
    <source>
        <dbReference type="ARBA" id="ARBA00023125"/>
    </source>
</evidence>
<name>A0A1V2H6X3_9PROT</name>
<keyword evidence="4" id="KW-0010">Activator</keyword>
<protein>
    <recommendedName>
        <fullName evidence="6">HTH lysR-type domain-containing protein</fullName>
    </recommendedName>
</protein>
<evidence type="ECO:0000256" key="2">
    <source>
        <dbReference type="ARBA" id="ARBA00023015"/>
    </source>
</evidence>
<evidence type="ECO:0000256" key="1">
    <source>
        <dbReference type="ARBA" id="ARBA00009437"/>
    </source>
</evidence>
<dbReference type="CDD" id="cd08411">
    <property type="entry name" value="PBP2_OxyR"/>
    <property type="match status" value="1"/>
</dbReference>
<dbReference type="Pfam" id="PF00126">
    <property type="entry name" value="HTH_1"/>
    <property type="match status" value="1"/>
</dbReference>
<gene>
    <name evidence="7" type="ORF">BKE38_03840</name>
</gene>
<feature type="domain" description="HTH lysR-type" evidence="6">
    <location>
        <begin position="6"/>
        <end position="63"/>
    </location>
</feature>
<dbReference type="PANTHER" id="PTHR30346">
    <property type="entry name" value="TRANSCRIPTIONAL DUAL REGULATOR HCAR-RELATED"/>
    <property type="match status" value="1"/>
</dbReference>
<dbReference type="PANTHER" id="PTHR30346:SF26">
    <property type="entry name" value="HYDROGEN PEROXIDE-INDUCIBLE GENES ACTIVATOR"/>
    <property type="match status" value="1"/>
</dbReference>
<dbReference type="FunFam" id="1.10.10.10:FF:000001">
    <property type="entry name" value="LysR family transcriptional regulator"/>
    <property type="match status" value="1"/>
</dbReference>
<dbReference type="InterPro" id="IPR036390">
    <property type="entry name" value="WH_DNA-bd_sf"/>
</dbReference>
<comment type="caution">
    <text evidence="7">The sequence shown here is derived from an EMBL/GenBank/DDBJ whole genome shotgun (WGS) entry which is preliminary data.</text>
</comment>
<evidence type="ECO:0000259" key="6">
    <source>
        <dbReference type="PROSITE" id="PS50931"/>
    </source>
</evidence>
<accession>A0A1V2H6X3</accession>
<keyword evidence="5" id="KW-0804">Transcription</keyword>
<dbReference type="PROSITE" id="PS50931">
    <property type="entry name" value="HTH_LYSR"/>
    <property type="match status" value="1"/>
</dbReference>
<dbReference type="GO" id="GO:0003677">
    <property type="term" value="F:DNA binding"/>
    <property type="evidence" value="ECO:0007669"/>
    <property type="project" value="UniProtKB-KW"/>
</dbReference>
<dbReference type="Gene3D" id="3.40.190.10">
    <property type="entry name" value="Periplasmic binding protein-like II"/>
    <property type="match status" value="2"/>
</dbReference>
<comment type="similarity">
    <text evidence="1">Belongs to the LysR transcriptional regulatory family.</text>
</comment>
<dbReference type="Pfam" id="PF03466">
    <property type="entry name" value="LysR_substrate"/>
    <property type="match status" value="1"/>
</dbReference>
<proteinExistence type="inferred from homology"/>
<reference evidence="7 8" key="1">
    <citation type="submission" date="2016-10" db="EMBL/GenBank/DDBJ databases">
        <title>Draft Genome sequence of Roseomonas sp. strain M3.</title>
        <authorList>
            <person name="Subhash Y."/>
            <person name="Lee S."/>
        </authorList>
    </citation>
    <scope>NUCLEOTIDE SEQUENCE [LARGE SCALE GENOMIC DNA]</scope>
    <source>
        <strain evidence="7 8">M3</strain>
    </source>
</reference>
<dbReference type="SUPFAM" id="SSF53850">
    <property type="entry name" value="Periplasmic binding protein-like II"/>
    <property type="match status" value="1"/>
</dbReference>
<evidence type="ECO:0000256" key="4">
    <source>
        <dbReference type="ARBA" id="ARBA00023159"/>
    </source>
</evidence>
<dbReference type="InterPro" id="IPR036388">
    <property type="entry name" value="WH-like_DNA-bd_sf"/>
</dbReference>
<dbReference type="Gene3D" id="1.10.10.10">
    <property type="entry name" value="Winged helix-like DNA-binding domain superfamily/Winged helix DNA-binding domain"/>
    <property type="match status" value="1"/>
</dbReference>
<sequence length="325" mass="34873">MNLAGLNIRDLDYVVAVAEFLHFGKAAQSRNVSQPTLSAQLRKLEETLGVALFERGARGVLVTPAGEPLVAQARVILAEARRLGELAQAAAEPLTGTFRLGVIATLGPYLLPLLLAPMRARYPKLQLVLTEGMTRPLIHALEAGELDAVIASTPLEDPALTTLPLFREALVLAVPRDHPLAAVERVELADLPVDDLILLSEGHCLREQALACCPQALRGGRGVVQGGRQAASLETLRQMIGHGLGCSLLPQLAVQVGSLLDDMVAYRLVHGSSPERQLALVHRPSFGRIRDIRLLRELLLDALASAGTLTVHARPSTQRDALPRG</sequence>
<dbReference type="Proteomes" id="UP000188879">
    <property type="component" value="Unassembled WGS sequence"/>
</dbReference>
<dbReference type="GO" id="GO:0032993">
    <property type="term" value="C:protein-DNA complex"/>
    <property type="evidence" value="ECO:0007669"/>
    <property type="project" value="TreeGrafter"/>
</dbReference>
<evidence type="ECO:0000256" key="5">
    <source>
        <dbReference type="ARBA" id="ARBA00023163"/>
    </source>
</evidence>
<keyword evidence="8" id="KW-1185">Reference proteome</keyword>